<feature type="domain" description="C-type lysozyme inhibitor" evidence="6">
    <location>
        <begin position="30"/>
        <end position="99"/>
    </location>
</feature>
<dbReference type="SUPFAM" id="SSF141488">
    <property type="entry name" value="YdhA-like"/>
    <property type="match status" value="1"/>
</dbReference>
<name>A0ABU0VUX9_9RHOB</name>
<gene>
    <name evidence="7" type="ORF">Q9295_04045</name>
</gene>
<evidence type="ECO:0000256" key="2">
    <source>
        <dbReference type="ARBA" id="ARBA00023136"/>
    </source>
</evidence>
<keyword evidence="3" id="KW-0564">Palmitate</keyword>
<dbReference type="InterPro" id="IPR036328">
    <property type="entry name" value="MliC_sf"/>
</dbReference>
<feature type="signal peptide" evidence="5">
    <location>
        <begin position="1"/>
        <end position="21"/>
    </location>
</feature>
<accession>A0ABU0VUX9</accession>
<dbReference type="Gene3D" id="2.40.128.200">
    <property type="match status" value="1"/>
</dbReference>
<keyword evidence="1 5" id="KW-0732">Signal</keyword>
<keyword evidence="4" id="KW-0449">Lipoprotein</keyword>
<keyword evidence="2" id="KW-0472">Membrane</keyword>
<evidence type="ECO:0000256" key="3">
    <source>
        <dbReference type="ARBA" id="ARBA00023139"/>
    </source>
</evidence>
<evidence type="ECO:0000259" key="6">
    <source>
        <dbReference type="Pfam" id="PF09864"/>
    </source>
</evidence>
<keyword evidence="8" id="KW-1185">Reference proteome</keyword>
<evidence type="ECO:0000256" key="5">
    <source>
        <dbReference type="SAM" id="SignalP"/>
    </source>
</evidence>
<sequence length="110" mass="11924">MTFFKFGLSMSLMVAAAPAVAQTELGTLRYICDRDVEIPVTYVTASDLQVAVLTVEVGQITLLGEPSASGARYGWPSDGANYVWWSKGTEATLLWKEGGQETVLLNCVEM</sequence>
<protein>
    <submittedName>
        <fullName evidence="7">MliC family protein</fullName>
    </submittedName>
</protein>
<proteinExistence type="predicted"/>
<organism evidence="7 8">
    <name type="scientific">Pseudogemmobacter lacusdianii</name>
    <dbReference type="NCBI Taxonomy" id="3069608"/>
    <lineage>
        <taxon>Bacteria</taxon>
        <taxon>Pseudomonadati</taxon>
        <taxon>Pseudomonadota</taxon>
        <taxon>Alphaproteobacteria</taxon>
        <taxon>Rhodobacterales</taxon>
        <taxon>Paracoccaceae</taxon>
        <taxon>Pseudogemmobacter</taxon>
    </lineage>
</organism>
<evidence type="ECO:0000256" key="1">
    <source>
        <dbReference type="ARBA" id="ARBA00022729"/>
    </source>
</evidence>
<dbReference type="EMBL" id="JAVDBT010000003">
    <property type="protein sequence ID" value="MDQ2065532.1"/>
    <property type="molecule type" value="Genomic_DNA"/>
</dbReference>
<comment type="caution">
    <text evidence="7">The sequence shown here is derived from an EMBL/GenBank/DDBJ whole genome shotgun (WGS) entry which is preliminary data.</text>
</comment>
<dbReference type="RefSeq" id="WP_306679219.1">
    <property type="nucleotide sequence ID" value="NZ_JAVDBT010000003.1"/>
</dbReference>
<dbReference type="Proteomes" id="UP001239680">
    <property type="component" value="Unassembled WGS sequence"/>
</dbReference>
<evidence type="ECO:0000313" key="7">
    <source>
        <dbReference type="EMBL" id="MDQ2065532.1"/>
    </source>
</evidence>
<reference evidence="7 8" key="1">
    <citation type="submission" date="2023-08" db="EMBL/GenBank/DDBJ databases">
        <title>Characterization of two Paracoccaceae strains isolated from Phycosphere and proposal of Xinfangfangia lacusdiani sp. nov.</title>
        <authorList>
            <person name="Deng Y."/>
            <person name="Zhang Y.Q."/>
        </authorList>
    </citation>
    <scope>NUCLEOTIDE SEQUENCE [LARGE SCALE GENOMIC DNA]</scope>
    <source>
        <strain evidence="7 8">CPCC 101601</strain>
    </source>
</reference>
<feature type="chain" id="PRO_5045803181" evidence="5">
    <location>
        <begin position="22"/>
        <end position="110"/>
    </location>
</feature>
<dbReference type="InterPro" id="IPR018660">
    <property type="entry name" value="MliC"/>
</dbReference>
<evidence type="ECO:0000256" key="4">
    <source>
        <dbReference type="ARBA" id="ARBA00023288"/>
    </source>
</evidence>
<evidence type="ECO:0000313" key="8">
    <source>
        <dbReference type="Proteomes" id="UP001239680"/>
    </source>
</evidence>
<dbReference type="Pfam" id="PF09864">
    <property type="entry name" value="MliC"/>
    <property type="match status" value="1"/>
</dbReference>